<keyword evidence="2" id="KW-0472">Membrane</keyword>
<feature type="region of interest" description="Disordered" evidence="1">
    <location>
        <begin position="1"/>
        <end position="20"/>
    </location>
</feature>
<evidence type="ECO:0000256" key="2">
    <source>
        <dbReference type="SAM" id="Phobius"/>
    </source>
</evidence>
<keyword evidence="4" id="KW-1185">Reference proteome</keyword>
<gene>
    <name evidence="3" type="ORF">EmuJ_000494600</name>
</gene>
<dbReference type="AlphaFoldDB" id="A0A068Y3G7"/>
<accession>A0A068Y3G7</accession>
<dbReference type="Proteomes" id="UP000017246">
    <property type="component" value="Unassembled WGS sequence"/>
</dbReference>
<reference evidence="3" key="2">
    <citation type="submission" date="2015-11" db="EMBL/GenBank/DDBJ databases">
        <authorList>
            <person name="Zhang Y."/>
            <person name="Guo Z."/>
        </authorList>
    </citation>
    <scope>NUCLEOTIDE SEQUENCE</scope>
</reference>
<proteinExistence type="predicted"/>
<evidence type="ECO:0000256" key="1">
    <source>
        <dbReference type="SAM" id="MobiDB-lite"/>
    </source>
</evidence>
<organism evidence="3 4">
    <name type="scientific">Echinococcus multilocularis</name>
    <name type="common">Fox tapeworm</name>
    <dbReference type="NCBI Taxonomy" id="6211"/>
    <lineage>
        <taxon>Eukaryota</taxon>
        <taxon>Metazoa</taxon>
        <taxon>Spiralia</taxon>
        <taxon>Lophotrochozoa</taxon>
        <taxon>Platyhelminthes</taxon>
        <taxon>Cestoda</taxon>
        <taxon>Eucestoda</taxon>
        <taxon>Cyclophyllidea</taxon>
        <taxon>Taeniidae</taxon>
        <taxon>Echinococcus</taxon>
    </lineage>
</organism>
<protein>
    <submittedName>
        <fullName evidence="3">Uncharacterized protein</fullName>
    </submittedName>
</protein>
<evidence type="ECO:0000313" key="3">
    <source>
        <dbReference type="EMBL" id="CDS37678.1"/>
    </source>
</evidence>
<keyword evidence="2" id="KW-1133">Transmembrane helix</keyword>
<name>A0A068Y3G7_ECHMU</name>
<reference evidence="3" key="1">
    <citation type="journal article" date="2013" name="Nature">
        <title>The genomes of four tapeworm species reveal adaptations to parasitism.</title>
        <authorList>
            <person name="Tsai I.J."/>
            <person name="Zarowiecki M."/>
            <person name="Holroyd N."/>
            <person name="Garciarrubio A."/>
            <person name="Sanchez-Flores A."/>
            <person name="Brooks K.L."/>
            <person name="Tracey A."/>
            <person name="Bobes R.J."/>
            <person name="Fragoso G."/>
            <person name="Sciutto E."/>
            <person name="Aslett M."/>
            <person name="Beasley H."/>
            <person name="Bennett H.M."/>
            <person name="Cai J."/>
            <person name="Camicia F."/>
            <person name="Clark R."/>
            <person name="Cucher M."/>
            <person name="De Silva N."/>
            <person name="Day T.A."/>
            <person name="Deplazes P."/>
            <person name="Estrada K."/>
            <person name="Fernandez C."/>
            <person name="Holland P.W."/>
            <person name="Hou J."/>
            <person name="Hu S."/>
            <person name="Huckvale T."/>
            <person name="Hung S.S."/>
            <person name="Kamenetzky L."/>
            <person name="Keane J.A."/>
            <person name="Kiss F."/>
            <person name="Koziol U."/>
            <person name="Lambert O."/>
            <person name="Liu K."/>
            <person name="Luo X."/>
            <person name="Luo Y."/>
            <person name="Macchiaroli N."/>
            <person name="Nichol S."/>
            <person name="Paps J."/>
            <person name="Parkinson J."/>
            <person name="Pouchkina-Stantcheva N."/>
            <person name="Riddiford N."/>
            <person name="Rosenzvit M."/>
            <person name="Salinas G."/>
            <person name="Wasmuth J.D."/>
            <person name="Zamanian M."/>
            <person name="Zheng Y."/>
            <person name="Cai X."/>
            <person name="Soberon X."/>
            <person name="Olson P.D."/>
            <person name="Laclette J.P."/>
            <person name="Brehm K."/>
            <person name="Berriman M."/>
            <person name="Garciarrubio A."/>
            <person name="Bobes R.J."/>
            <person name="Fragoso G."/>
            <person name="Sanchez-Flores A."/>
            <person name="Estrada K."/>
            <person name="Cevallos M.A."/>
            <person name="Morett E."/>
            <person name="Gonzalez V."/>
            <person name="Portillo T."/>
            <person name="Ochoa-Leyva A."/>
            <person name="Jose M.V."/>
            <person name="Sciutto E."/>
            <person name="Landa A."/>
            <person name="Jimenez L."/>
            <person name="Valdes V."/>
            <person name="Carrero J.C."/>
            <person name="Larralde C."/>
            <person name="Morales-Montor J."/>
            <person name="Limon-Lason J."/>
            <person name="Soberon X."/>
            <person name="Laclette J.P."/>
        </authorList>
    </citation>
    <scope>NUCLEOTIDE SEQUENCE [LARGE SCALE GENOMIC DNA]</scope>
</reference>
<feature type="transmembrane region" description="Helical" evidence="2">
    <location>
        <begin position="167"/>
        <end position="192"/>
    </location>
</feature>
<evidence type="ECO:0000313" key="4">
    <source>
        <dbReference type="Proteomes" id="UP000017246"/>
    </source>
</evidence>
<dbReference type="EMBL" id="LN902843">
    <property type="protein sequence ID" value="CDS37678.1"/>
    <property type="molecule type" value="Genomic_DNA"/>
</dbReference>
<keyword evidence="2" id="KW-0812">Transmembrane</keyword>
<sequence>MVIGATARVTGKQEPRIPTPLSQSVTGIQRIPLHTVTSSLGSLLSSPQAPSLSNPHPSAYTLHILVEGLVMSSSPPKASSAARDVSTPPCQSQLHTLLPTSSLIHLLAPLASYCACLQTSKALAVAFVMPHLFTGVSRRIGAANGPIGQLSHFLSAAVRHLDCIKHILLLLLLLLLSLFFLLCLCRSALVVADTGGRAPPMQVTTYGGDCPATSTTAVIVSAQAEKCTRRHGESCAFPFSCTFNPVPQHCAIGAQMHRTSHVMLTSISRHPLLPNPPPLITCSLSAKRRAFGGGWSTRVGCRYHEKWRERERTACINKYSNTAILVVGQHT</sequence>